<proteinExistence type="predicted"/>
<dbReference type="GO" id="GO:0042393">
    <property type="term" value="F:histone binding"/>
    <property type="evidence" value="ECO:0007669"/>
    <property type="project" value="TreeGrafter"/>
</dbReference>
<dbReference type="SMART" id="SM00561">
    <property type="entry name" value="MBT"/>
    <property type="match status" value="4"/>
</dbReference>
<dbReference type="GO" id="GO:0045892">
    <property type="term" value="P:negative regulation of DNA-templated transcription"/>
    <property type="evidence" value="ECO:0007669"/>
    <property type="project" value="TreeGrafter"/>
</dbReference>
<feature type="compositionally biased region" description="Basic and acidic residues" evidence="6">
    <location>
        <begin position="682"/>
        <end position="702"/>
    </location>
</feature>
<protein>
    <recommendedName>
        <fullName evidence="7">SLED domain-containing protein</fullName>
    </recommendedName>
</protein>
<evidence type="ECO:0000256" key="6">
    <source>
        <dbReference type="SAM" id="MobiDB-lite"/>
    </source>
</evidence>
<dbReference type="InterPro" id="IPR038348">
    <property type="entry name" value="SLED_sf"/>
</dbReference>
<dbReference type="InterPro" id="IPR004092">
    <property type="entry name" value="Mbt"/>
</dbReference>
<dbReference type="Gene3D" id="2.30.30.140">
    <property type="match status" value="4"/>
</dbReference>
<feature type="repeat" description="MBT" evidence="5">
    <location>
        <begin position="231"/>
        <end position="339"/>
    </location>
</feature>
<dbReference type="CDD" id="cd20095">
    <property type="entry name" value="MBT_SFMBT_rpt3"/>
    <property type="match status" value="1"/>
</dbReference>
<keyword evidence="2" id="KW-0678">Repressor</keyword>
<keyword evidence="4" id="KW-0539">Nucleus</keyword>
<dbReference type="GO" id="GO:0005634">
    <property type="term" value="C:nucleus"/>
    <property type="evidence" value="ECO:0007669"/>
    <property type="project" value="UniProtKB-SubCell"/>
</dbReference>
<feature type="repeat" description="MBT" evidence="5">
    <location>
        <begin position="349"/>
        <end position="457"/>
    </location>
</feature>
<dbReference type="Pfam" id="PF12140">
    <property type="entry name" value="SLED"/>
    <property type="match status" value="1"/>
</dbReference>
<comment type="subcellular location">
    <subcellularLocation>
        <location evidence="1">Nucleus</location>
    </subcellularLocation>
</comment>
<feature type="region of interest" description="Disordered" evidence="6">
    <location>
        <begin position="630"/>
        <end position="702"/>
    </location>
</feature>
<evidence type="ECO:0000256" key="1">
    <source>
        <dbReference type="ARBA" id="ARBA00004123"/>
    </source>
</evidence>
<evidence type="ECO:0000256" key="5">
    <source>
        <dbReference type="PROSITE-ProRule" id="PRU00459"/>
    </source>
</evidence>
<evidence type="ECO:0000256" key="4">
    <source>
        <dbReference type="ARBA" id="ARBA00023242"/>
    </source>
</evidence>
<feature type="compositionally biased region" description="Basic and acidic residues" evidence="6">
    <location>
        <begin position="472"/>
        <end position="483"/>
    </location>
</feature>
<dbReference type="InterPro" id="IPR050548">
    <property type="entry name" value="PcG_chromatin_remod_factors"/>
</dbReference>
<evidence type="ECO:0000259" key="7">
    <source>
        <dbReference type="Pfam" id="PF12140"/>
    </source>
</evidence>
<dbReference type="PANTHER" id="PTHR12247:SF129">
    <property type="entry name" value="SOP-2-RELATED PROTEIN 3"/>
    <property type="match status" value="1"/>
</dbReference>
<dbReference type="SUPFAM" id="SSF47769">
    <property type="entry name" value="SAM/Pointed domain"/>
    <property type="match status" value="1"/>
</dbReference>
<dbReference type="PANTHER" id="PTHR12247">
    <property type="entry name" value="POLYCOMB GROUP PROTEIN"/>
    <property type="match status" value="1"/>
</dbReference>
<accession>A0A1B6FVM5</accession>
<feature type="domain" description="SLED" evidence="7">
    <location>
        <begin position="490"/>
        <end position="604"/>
    </location>
</feature>
<dbReference type="CDD" id="cd20096">
    <property type="entry name" value="MBT_SFMBT_rpt4"/>
    <property type="match status" value="1"/>
</dbReference>
<dbReference type="AlphaFoldDB" id="A0A1B6FVM5"/>
<dbReference type="EMBL" id="GECZ01015555">
    <property type="protein sequence ID" value="JAS54214.1"/>
    <property type="molecule type" value="Transcribed_RNA"/>
</dbReference>
<dbReference type="Gene3D" id="3.90.1150.190">
    <property type="entry name" value="SLED domain"/>
    <property type="match status" value="1"/>
</dbReference>
<dbReference type="CDD" id="cd20094">
    <property type="entry name" value="MBT_SFMBT_rpt2"/>
    <property type="match status" value="1"/>
</dbReference>
<dbReference type="Pfam" id="PF02820">
    <property type="entry name" value="MBT"/>
    <property type="match status" value="4"/>
</dbReference>
<dbReference type="GO" id="GO:0003682">
    <property type="term" value="F:chromatin binding"/>
    <property type="evidence" value="ECO:0007669"/>
    <property type="project" value="TreeGrafter"/>
</dbReference>
<name>A0A1B6FVM5_9HEMI</name>
<keyword evidence="3" id="KW-0677">Repeat</keyword>
<dbReference type="InterPro" id="IPR013761">
    <property type="entry name" value="SAM/pointed_sf"/>
</dbReference>
<gene>
    <name evidence="8" type="ORF">g.14057</name>
</gene>
<dbReference type="PROSITE" id="PS51079">
    <property type="entry name" value="MBT"/>
    <property type="match status" value="4"/>
</dbReference>
<dbReference type="Gene3D" id="1.10.150.50">
    <property type="entry name" value="Transcription Factor, Ets-1"/>
    <property type="match status" value="1"/>
</dbReference>
<evidence type="ECO:0000313" key="8">
    <source>
        <dbReference type="EMBL" id="JAS54214.1"/>
    </source>
</evidence>
<feature type="region of interest" description="Disordered" evidence="6">
    <location>
        <begin position="463"/>
        <end position="484"/>
    </location>
</feature>
<dbReference type="CDD" id="cd20093">
    <property type="entry name" value="MBT_SFMBT_rpt1"/>
    <property type="match status" value="1"/>
</dbReference>
<evidence type="ECO:0000256" key="3">
    <source>
        <dbReference type="ARBA" id="ARBA00022737"/>
    </source>
</evidence>
<feature type="repeat" description="MBT" evidence="5">
    <location>
        <begin position="12"/>
        <end position="111"/>
    </location>
</feature>
<reference evidence="8" key="1">
    <citation type="submission" date="2015-11" db="EMBL/GenBank/DDBJ databases">
        <title>De novo transcriptome assembly of four potential Pierce s Disease insect vectors from Arizona vineyards.</title>
        <authorList>
            <person name="Tassone E.E."/>
        </authorList>
    </citation>
    <scope>NUCLEOTIDE SEQUENCE</scope>
</reference>
<organism evidence="8">
    <name type="scientific">Cuerna arida</name>
    <dbReference type="NCBI Taxonomy" id="1464854"/>
    <lineage>
        <taxon>Eukaryota</taxon>
        <taxon>Metazoa</taxon>
        <taxon>Ecdysozoa</taxon>
        <taxon>Arthropoda</taxon>
        <taxon>Hexapoda</taxon>
        <taxon>Insecta</taxon>
        <taxon>Pterygota</taxon>
        <taxon>Neoptera</taxon>
        <taxon>Paraneoptera</taxon>
        <taxon>Hemiptera</taxon>
        <taxon>Auchenorrhyncha</taxon>
        <taxon>Membracoidea</taxon>
        <taxon>Cicadellidae</taxon>
        <taxon>Cicadellinae</taxon>
        <taxon>Proconiini</taxon>
        <taxon>Cuerna</taxon>
    </lineage>
</organism>
<dbReference type="InterPro" id="IPR021987">
    <property type="entry name" value="SLED"/>
</dbReference>
<sequence length="850" mass="96710">MGDNLSENEDEFIWQDYLETTKTTEVPHTVFTHVEQSLQNGFEEGMKLEVPLKDKPDCHWIATVVMACGPLLRLRYEGETDRKNEFWCDMTKVQAHPLGWCEANRQALEPPDCLAASINVLEVKQNLKDAVSVPSELLCGEGCTPVDRIKPMMKVEVQDQADPYRMWIATIVENVGGRLLLRYDVPEGVNTKDFWLFYSSSRIYPVGWANERGPPWVLRKPSNVTSTHKTEEWQAVLENSKIEASKLPFPRDILNKSRKSLCPHDVAIGNKLEAIHPGNMADICPATVVKIFDSYYFLVAIDVVRVTDNHQHTWLATSTHPYIFPVGWAAQHDLKVTHPRGWTCAQDEFEWEDYLAATSSTAAVLPPRPPVHHGAAPTMRLEAVDIDNTSHICVATVQQITDHLLWIHLETVDRLIQLNIKERFWPCFKPKRAVSWDSLEIFPVGWCDSNSYPLKAPKVIRRSPQPSAIKSSTKEEAPKETTTERSSSWCPKIYFNHKCFSGPFLSKGRLAGLPRHVGPGPVTLVMKEVLSMLISVAYISSRVLKELQCTGPPRAGMHLELLKAKYKSNVYRATVEIVTSSDKVAEFCKEVCRKLQVCPHLFSPVPVGQKTCPENCHTLSKTRFLSVSTASSQSTLIGQRKAGRPPDSRKNTQFPWPRRPPSTRREYLSSFKKNGGLNQRQCDSRSASDDSEHKDKRMRYETRGIKLPNFGLKSSQMKQALGLIDIRSSTSSHMKKRGRRSKAENERLRKLEELAQETKMDDSQYHVETNPLLWTIEDVFQYMKRTQDCDMLANLLRDEEFDGKALMLLNLPSCMDELNLNQKTALRLCRHVEAVKFAFFSKFVTDTDPS</sequence>
<feature type="repeat" description="MBT" evidence="5">
    <location>
        <begin position="118"/>
        <end position="219"/>
    </location>
</feature>
<dbReference type="SUPFAM" id="SSF63748">
    <property type="entry name" value="Tudor/PWWP/MBT"/>
    <property type="match status" value="4"/>
</dbReference>
<evidence type="ECO:0000256" key="2">
    <source>
        <dbReference type="ARBA" id="ARBA00022491"/>
    </source>
</evidence>